<keyword evidence="2" id="KW-0472">Membrane</keyword>
<dbReference type="EMBL" id="JBEAFC010000004">
    <property type="protein sequence ID" value="KAL1559567.1"/>
    <property type="molecule type" value="Genomic_DNA"/>
</dbReference>
<keyword evidence="2" id="KW-0812">Transmembrane</keyword>
<gene>
    <name evidence="3" type="ORF">AAHA92_09897</name>
</gene>
<protein>
    <submittedName>
        <fullName evidence="3">Uncharacterized protein</fullName>
    </submittedName>
</protein>
<name>A0ABD1HSX1_SALDI</name>
<feature type="transmembrane region" description="Helical" evidence="2">
    <location>
        <begin position="63"/>
        <end position="81"/>
    </location>
</feature>
<accession>A0ABD1HSX1</accession>
<evidence type="ECO:0000313" key="3">
    <source>
        <dbReference type="EMBL" id="KAL1559567.1"/>
    </source>
</evidence>
<evidence type="ECO:0000256" key="2">
    <source>
        <dbReference type="SAM" id="Phobius"/>
    </source>
</evidence>
<feature type="compositionally biased region" description="Basic and acidic residues" evidence="1">
    <location>
        <begin position="107"/>
        <end position="118"/>
    </location>
</feature>
<evidence type="ECO:0000256" key="1">
    <source>
        <dbReference type="SAM" id="MobiDB-lite"/>
    </source>
</evidence>
<keyword evidence="4" id="KW-1185">Reference proteome</keyword>
<evidence type="ECO:0000313" key="4">
    <source>
        <dbReference type="Proteomes" id="UP001567538"/>
    </source>
</evidence>
<dbReference type="PANTHER" id="PTHR36794">
    <property type="entry name" value="TRANSMEMBRANE PROTEIN"/>
    <property type="match status" value="1"/>
</dbReference>
<dbReference type="PANTHER" id="PTHR36794:SF1">
    <property type="entry name" value="TRANSMEMBRANE PROTEIN"/>
    <property type="match status" value="1"/>
</dbReference>
<organism evidence="3 4">
    <name type="scientific">Salvia divinorum</name>
    <name type="common">Maria pastora</name>
    <name type="synonym">Diviner's sage</name>
    <dbReference type="NCBI Taxonomy" id="28513"/>
    <lineage>
        <taxon>Eukaryota</taxon>
        <taxon>Viridiplantae</taxon>
        <taxon>Streptophyta</taxon>
        <taxon>Embryophyta</taxon>
        <taxon>Tracheophyta</taxon>
        <taxon>Spermatophyta</taxon>
        <taxon>Magnoliopsida</taxon>
        <taxon>eudicotyledons</taxon>
        <taxon>Gunneridae</taxon>
        <taxon>Pentapetalae</taxon>
        <taxon>asterids</taxon>
        <taxon>lamiids</taxon>
        <taxon>Lamiales</taxon>
        <taxon>Lamiaceae</taxon>
        <taxon>Nepetoideae</taxon>
        <taxon>Mentheae</taxon>
        <taxon>Salviinae</taxon>
        <taxon>Salvia</taxon>
        <taxon>Salvia subgen. Calosphace</taxon>
    </lineage>
</organism>
<reference evidence="3 4" key="1">
    <citation type="submission" date="2024-06" db="EMBL/GenBank/DDBJ databases">
        <title>A chromosome level genome sequence of Diviner's sage (Salvia divinorum).</title>
        <authorList>
            <person name="Ford S.A."/>
            <person name="Ro D.-K."/>
            <person name="Ness R.W."/>
            <person name="Phillips M.A."/>
        </authorList>
    </citation>
    <scope>NUCLEOTIDE SEQUENCE [LARGE SCALE GENOMIC DNA]</scope>
    <source>
        <strain evidence="3">SAF-2024a</strain>
        <tissue evidence="3">Leaf</tissue>
    </source>
</reference>
<dbReference type="AlphaFoldDB" id="A0ABD1HSX1"/>
<dbReference type="Proteomes" id="UP001567538">
    <property type="component" value="Unassembled WGS sequence"/>
</dbReference>
<comment type="caution">
    <text evidence="3">The sequence shown here is derived from an EMBL/GenBank/DDBJ whole genome shotgun (WGS) entry which is preliminary data.</text>
</comment>
<proteinExistence type="predicted"/>
<feature type="region of interest" description="Disordered" evidence="1">
    <location>
        <begin position="107"/>
        <end position="135"/>
    </location>
</feature>
<keyword evidence="2" id="KW-1133">Transmembrane helix</keyword>
<sequence length="135" mass="15728">MSGFVSKIRISVQDRLNPKMTTNPKAEEHLLGTENEQPVPVGWLQKIEERCRKTKEDIEAYPYVWGSYILVYGGFGLWMTYRWRALRKTEDRVRALQEKIRKQREEVSSSAEVVERSVKYGSLKPKPPSVDKANQ</sequence>